<accession>A0ABR0NSA1</accession>
<gene>
    <name evidence="2" type="ORF">PVK06_031864</name>
</gene>
<dbReference type="Proteomes" id="UP001358586">
    <property type="component" value="Chromosome 9"/>
</dbReference>
<feature type="transmembrane region" description="Helical" evidence="1">
    <location>
        <begin position="158"/>
        <end position="180"/>
    </location>
</feature>
<evidence type="ECO:0000313" key="3">
    <source>
        <dbReference type="Proteomes" id="UP001358586"/>
    </source>
</evidence>
<evidence type="ECO:0000313" key="2">
    <source>
        <dbReference type="EMBL" id="KAK5804215.1"/>
    </source>
</evidence>
<keyword evidence="3" id="KW-1185">Reference proteome</keyword>
<keyword evidence="1" id="KW-0472">Membrane</keyword>
<dbReference type="EMBL" id="JARKNE010000009">
    <property type="protein sequence ID" value="KAK5804215.1"/>
    <property type="molecule type" value="Genomic_DNA"/>
</dbReference>
<keyword evidence="1" id="KW-0812">Transmembrane</keyword>
<proteinExistence type="predicted"/>
<comment type="caution">
    <text evidence="2">The sequence shown here is derived from an EMBL/GenBank/DDBJ whole genome shotgun (WGS) entry which is preliminary data.</text>
</comment>
<reference evidence="2 3" key="1">
    <citation type="submission" date="2023-03" db="EMBL/GenBank/DDBJ databases">
        <title>WGS of Gossypium arboreum.</title>
        <authorList>
            <person name="Yu D."/>
        </authorList>
    </citation>
    <scope>NUCLEOTIDE SEQUENCE [LARGE SCALE GENOMIC DNA]</scope>
    <source>
        <tissue evidence="2">Leaf</tissue>
    </source>
</reference>
<evidence type="ECO:0000256" key="1">
    <source>
        <dbReference type="SAM" id="Phobius"/>
    </source>
</evidence>
<protein>
    <submittedName>
        <fullName evidence="2">Uncharacterized protein</fullName>
    </submittedName>
</protein>
<organism evidence="2 3">
    <name type="scientific">Gossypium arboreum</name>
    <name type="common">Tree cotton</name>
    <name type="synonym">Gossypium nanking</name>
    <dbReference type="NCBI Taxonomy" id="29729"/>
    <lineage>
        <taxon>Eukaryota</taxon>
        <taxon>Viridiplantae</taxon>
        <taxon>Streptophyta</taxon>
        <taxon>Embryophyta</taxon>
        <taxon>Tracheophyta</taxon>
        <taxon>Spermatophyta</taxon>
        <taxon>Magnoliopsida</taxon>
        <taxon>eudicotyledons</taxon>
        <taxon>Gunneridae</taxon>
        <taxon>Pentapetalae</taxon>
        <taxon>rosids</taxon>
        <taxon>malvids</taxon>
        <taxon>Malvales</taxon>
        <taxon>Malvaceae</taxon>
        <taxon>Malvoideae</taxon>
        <taxon>Gossypium</taxon>
    </lineage>
</organism>
<name>A0ABR0NSA1_GOSAR</name>
<sequence>MNREVNKLVDELTKDDVHGKLVGQHFIGNARNSWEERISMSPEPDSYLPKLNELWPSNANPKVDKAKSYLLNDCPMLPYTFASEDLPCFDITSTPSICCQGIGISCTSDQGPNSNKKNLQISFSSHHKLCTTKQEAHRGEYRERGSNISLDVFLCRSFTWRFILALILILPLSLNTNLYASFGTTASLYRKVYSSSETSFFSF</sequence>
<keyword evidence="1" id="KW-1133">Transmembrane helix</keyword>